<dbReference type="Gene3D" id="2.60.120.280">
    <property type="entry name" value="Regulatory protein AraC"/>
    <property type="match status" value="1"/>
</dbReference>
<dbReference type="PROSITE" id="PS00041">
    <property type="entry name" value="HTH_ARAC_FAMILY_1"/>
    <property type="match status" value="1"/>
</dbReference>
<dbReference type="PROSITE" id="PS01124">
    <property type="entry name" value="HTH_ARAC_FAMILY_2"/>
    <property type="match status" value="1"/>
</dbReference>
<dbReference type="InterPro" id="IPR009057">
    <property type="entry name" value="Homeodomain-like_sf"/>
</dbReference>
<proteinExistence type="predicted"/>
<evidence type="ECO:0000259" key="4">
    <source>
        <dbReference type="PROSITE" id="PS01124"/>
    </source>
</evidence>
<feature type="domain" description="HTH araC/xylS-type" evidence="4">
    <location>
        <begin position="181"/>
        <end position="279"/>
    </location>
</feature>
<dbReference type="SUPFAM" id="SSF51215">
    <property type="entry name" value="Regulatory protein AraC"/>
    <property type="match status" value="1"/>
</dbReference>
<dbReference type="InterPro" id="IPR018062">
    <property type="entry name" value="HTH_AraC-typ_CS"/>
</dbReference>
<dbReference type="EMBL" id="JBBMFM010000030">
    <property type="protein sequence ID" value="MEQ2425364.1"/>
    <property type="molecule type" value="Genomic_DNA"/>
</dbReference>
<dbReference type="SUPFAM" id="SSF46689">
    <property type="entry name" value="Homeodomain-like"/>
    <property type="match status" value="2"/>
</dbReference>
<keyword evidence="6" id="KW-1185">Reference proteome</keyword>
<evidence type="ECO:0000256" key="3">
    <source>
        <dbReference type="ARBA" id="ARBA00023163"/>
    </source>
</evidence>
<dbReference type="SMART" id="SM00342">
    <property type="entry name" value="HTH_ARAC"/>
    <property type="match status" value="1"/>
</dbReference>
<dbReference type="InterPro" id="IPR020449">
    <property type="entry name" value="Tscrpt_reg_AraC-type_HTH"/>
</dbReference>
<accession>A0ABV1D4N4</accession>
<keyword evidence="1" id="KW-0805">Transcription regulation</keyword>
<keyword evidence="3" id="KW-0804">Transcription</keyword>
<comment type="caution">
    <text evidence="5">The sequence shown here is derived from an EMBL/GenBank/DDBJ whole genome shotgun (WGS) entry which is preliminary data.</text>
</comment>
<dbReference type="PANTHER" id="PTHR43280:SF28">
    <property type="entry name" value="HTH-TYPE TRANSCRIPTIONAL ACTIVATOR RHAS"/>
    <property type="match status" value="1"/>
</dbReference>
<organism evidence="5 6">
    <name type="scientific">Enterocloster hominis</name>
    <name type="common">ex Hitch et al. 2024</name>
    <dbReference type="NCBI Taxonomy" id="1917870"/>
    <lineage>
        <taxon>Bacteria</taxon>
        <taxon>Bacillati</taxon>
        <taxon>Bacillota</taxon>
        <taxon>Clostridia</taxon>
        <taxon>Lachnospirales</taxon>
        <taxon>Lachnospiraceae</taxon>
        <taxon>Enterocloster</taxon>
    </lineage>
</organism>
<dbReference type="Proteomes" id="UP001454086">
    <property type="component" value="Unassembled WGS sequence"/>
</dbReference>
<dbReference type="Pfam" id="PF12833">
    <property type="entry name" value="HTH_18"/>
    <property type="match status" value="1"/>
</dbReference>
<keyword evidence="2" id="KW-0238">DNA-binding</keyword>
<dbReference type="InterPro" id="IPR018060">
    <property type="entry name" value="HTH_AraC"/>
</dbReference>
<name>A0ABV1D4N4_9FIRM</name>
<dbReference type="Gene3D" id="1.10.10.60">
    <property type="entry name" value="Homeodomain-like"/>
    <property type="match status" value="2"/>
</dbReference>
<dbReference type="PRINTS" id="PR00032">
    <property type="entry name" value="HTHARAC"/>
</dbReference>
<dbReference type="InterPro" id="IPR037923">
    <property type="entry name" value="HTH-like"/>
</dbReference>
<reference evidence="5 6" key="1">
    <citation type="submission" date="2024-03" db="EMBL/GenBank/DDBJ databases">
        <title>Human intestinal bacterial collection.</title>
        <authorList>
            <person name="Pauvert C."/>
            <person name="Hitch T.C.A."/>
            <person name="Clavel T."/>
        </authorList>
    </citation>
    <scope>NUCLEOTIDE SEQUENCE [LARGE SCALE GENOMIC DNA]</scope>
    <source>
        <strain evidence="5 6">CLA-SR-H021</strain>
    </source>
</reference>
<evidence type="ECO:0000256" key="2">
    <source>
        <dbReference type="ARBA" id="ARBA00023125"/>
    </source>
</evidence>
<dbReference type="PANTHER" id="PTHR43280">
    <property type="entry name" value="ARAC-FAMILY TRANSCRIPTIONAL REGULATOR"/>
    <property type="match status" value="1"/>
</dbReference>
<evidence type="ECO:0000313" key="6">
    <source>
        <dbReference type="Proteomes" id="UP001454086"/>
    </source>
</evidence>
<dbReference type="InterPro" id="IPR003313">
    <property type="entry name" value="AraC-bd"/>
</dbReference>
<protein>
    <submittedName>
        <fullName evidence="5">AraC family transcriptional regulator</fullName>
    </submittedName>
</protein>
<sequence length="298" mass="34923">MISKSGYSYNSSDNIVDDTVDLRVNSAGHYKLVHFPRFETTRPTGRPDYQLLYIASGIAHFQKGETYVPLPAGSAVLYHPNHTQFYYYSAEDSSEVYWIHFTGNRVSQYLSDWGVPDNDFYNVGINSRYISFFNHIIHEQQLKKENYMELCKYYLIQILILMNRGMKEASAPYNNHVSIINKTVTYLHEHYNEPISIIDLAKENHLTPNWFNHCFQEYYGMSPQAYLLNIRIDKAKEFLTNYMLSISDVALLTGYSDAFYFSRIFKRKTGLSPQQYRKNCMVFEEEHSYSPTHSIIDD</sequence>
<dbReference type="Pfam" id="PF02311">
    <property type="entry name" value="AraC_binding"/>
    <property type="match status" value="1"/>
</dbReference>
<evidence type="ECO:0000313" key="5">
    <source>
        <dbReference type="EMBL" id="MEQ2425364.1"/>
    </source>
</evidence>
<gene>
    <name evidence="5" type="ORF">WMQ36_10305</name>
</gene>
<evidence type="ECO:0000256" key="1">
    <source>
        <dbReference type="ARBA" id="ARBA00023015"/>
    </source>
</evidence>
<dbReference type="RefSeq" id="WP_008717562.1">
    <property type="nucleotide sequence ID" value="NZ_JAJFDX010000001.1"/>
</dbReference>